<reference evidence="5 6" key="2">
    <citation type="submission" date="2015-10" db="EMBL/GenBank/DDBJ databases">
        <title>Draft Genome Sequences of 11 Lactococcus lactis subspecies cremoris strains.</title>
        <authorList>
            <person name="Wels M."/>
            <person name="Backus L."/>
            <person name="Boekhorst J."/>
            <person name="Dijkstra A."/>
            <person name="Beerthuizen M."/>
            <person name="Kelly W."/>
            <person name="Siezen R."/>
            <person name="Bachmann H."/>
            <person name="Van Hijum S."/>
        </authorList>
    </citation>
    <scope>NUCLEOTIDE SEQUENCE [LARGE SCALE GENOMIC DNA]</scope>
    <source>
        <strain evidence="6">LMG9449</strain>
        <strain evidence="5">N42</strain>
    </source>
</reference>
<evidence type="ECO:0000313" key="5">
    <source>
        <dbReference type="Proteomes" id="UP000052991"/>
    </source>
</evidence>
<dbReference type="Proteomes" id="UP000053612">
    <property type="component" value="Unassembled WGS sequence"/>
</dbReference>
<evidence type="ECO:0000313" key="3">
    <source>
        <dbReference type="EMBL" id="KSU29701.1"/>
    </source>
</evidence>
<reference evidence="1 4" key="1">
    <citation type="submission" date="2015-01" db="EMBL/GenBank/DDBJ databases">
        <title>Lactococcus lactis subsp.lactis JCM 5805 whole genome shotgun sequence.</title>
        <authorList>
            <person name="Fujii T."/>
            <person name="Tomita Y."/>
            <person name="Ikushima S."/>
            <person name="Fujiwara D."/>
        </authorList>
    </citation>
    <scope>NUCLEOTIDE SEQUENCE [LARGE SCALE GENOMIC DNA]</scope>
    <source>
        <strain evidence="1 4">JCM 5805</strain>
    </source>
</reference>
<evidence type="ECO:0000313" key="1">
    <source>
        <dbReference type="EMBL" id="GAM81241.1"/>
    </source>
</evidence>
<dbReference type="EMBL" id="BBSI01000036">
    <property type="protein sequence ID" value="GAM81241.1"/>
    <property type="molecule type" value="Genomic_DNA"/>
</dbReference>
<organism evidence="1 4">
    <name type="scientific">Lactococcus lactis subsp. lactis</name>
    <name type="common">Streptococcus lactis</name>
    <dbReference type="NCBI Taxonomy" id="1360"/>
    <lineage>
        <taxon>Bacteria</taxon>
        <taxon>Bacillati</taxon>
        <taxon>Bacillota</taxon>
        <taxon>Bacilli</taxon>
        <taxon>Lactobacillales</taxon>
        <taxon>Streptococcaceae</taxon>
        <taxon>Lactococcus</taxon>
    </lineage>
</organism>
<protein>
    <submittedName>
        <fullName evidence="1">Uncharacterized protein</fullName>
    </submittedName>
</protein>
<evidence type="ECO:0000313" key="2">
    <source>
        <dbReference type="EMBL" id="KSU21658.1"/>
    </source>
</evidence>
<comment type="caution">
    <text evidence="1">The sequence shown here is derived from an EMBL/GenBank/DDBJ whole genome shotgun (WGS) entry which is preliminary data.</text>
</comment>
<sequence>MVYGIIDEVNFFKIVEKITDRNRSSLLKFCQQILMTYELKENCKK</sequence>
<dbReference type="PATRIC" id="fig|1360.100.peg.660"/>
<name>A0A0B8QRF7_LACLL</name>
<dbReference type="EMBL" id="LKLS01000038">
    <property type="protein sequence ID" value="KSU21658.1"/>
    <property type="molecule type" value="Genomic_DNA"/>
</dbReference>
<accession>A0A0B8QRF7</accession>
<dbReference type="RefSeq" id="WP_023189078.1">
    <property type="nucleotide sequence ID" value="NZ_CP053671.2"/>
</dbReference>
<dbReference type="AlphaFoldDB" id="A0A0B8QRF7"/>
<reference evidence="2" key="3">
    <citation type="journal article" date="2017" name="Genome Announc.">
        <title>Draft Genome Sequences of 24 Lactococcus lactis Strains.</title>
        <authorList>
            <person name="Backus L."/>
            <person name="Wels M."/>
            <person name="Boekhorst J."/>
            <person name="Dijkstra A.R."/>
            <person name="Beerthuyzen M."/>
            <person name="Kelly W.J."/>
            <person name="Siezen R.J."/>
            <person name="van Hijum S.A."/>
            <person name="Bachmann H."/>
        </authorList>
    </citation>
    <scope>NUCLEOTIDE SEQUENCE</scope>
    <source>
        <strain evidence="2">LMG9447</strain>
        <strain evidence="3">N42</strain>
    </source>
</reference>
<gene>
    <name evidence="1" type="ORF">JCM5805K_2361</name>
    <name evidence="2" type="ORF">LMG9449_0445</name>
    <name evidence="3" type="ORF">N42_0455</name>
</gene>
<evidence type="ECO:0000313" key="6">
    <source>
        <dbReference type="Proteomes" id="UP000053612"/>
    </source>
</evidence>
<dbReference type="EMBL" id="LKLW01000011">
    <property type="protein sequence ID" value="KSU29701.1"/>
    <property type="molecule type" value="Genomic_DNA"/>
</dbReference>
<dbReference type="Proteomes" id="UP000052991">
    <property type="component" value="Unassembled WGS sequence"/>
</dbReference>
<dbReference type="Proteomes" id="UP000031847">
    <property type="component" value="Unassembled WGS sequence"/>
</dbReference>
<proteinExistence type="predicted"/>
<evidence type="ECO:0000313" key="4">
    <source>
        <dbReference type="Proteomes" id="UP000031847"/>
    </source>
</evidence>